<protein>
    <submittedName>
        <fullName evidence="1">Uncharacterized protein</fullName>
    </submittedName>
</protein>
<dbReference type="EMBL" id="WSES01000003">
    <property type="protein sequence ID" value="MVW60448.1"/>
    <property type="molecule type" value="Genomic_DNA"/>
</dbReference>
<keyword evidence="2" id="KW-1185">Reference proteome</keyword>
<dbReference type="RefSeq" id="WP_056128436.1">
    <property type="nucleotide sequence ID" value="NZ_CP168562.1"/>
</dbReference>
<evidence type="ECO:0000313" key="1">
    <source>
        <dbReference type="EMBL" id="MVW60448.1"/>
    </source>
</evidence>
<accession>A0A7X3FYV6</accession>
<evidence type="ECO:0000313" key="2">
    <source>
        <dbReference type="Proteomes" id="UP000443353"/>
    </source>
</evidence>
<sequence>MKTTPDVTLRERLEREVQRERHERVLHDEERAGLAVDDEFRLKDARENMGSVKIRRARER</sequence>
<organism evidence="1 2">
    <name type="scientific">Massilia cellulosiltytica</name>
    <dbReference type="NCBI Taxonomy" id="2683234"/>
    <lineage>
        <taxon>Bacteria</taxon>
        <taxon>Pseudomonadati</taxon>
        <taxon>Pseudomonadota</taxon>
        <taxon>Betaproteobacteria</taxon>
        <taxon>Burkholderiales</taxon>
        <taxon>Oxalobacteraceae</taxon>
        <taxon>Telluria group</taxon>
        <taxon>Massilia</taxon>
    </lineage>
</organism>
<reference evidence="1 2" key="1">
    <citation type="submission" date="2019-12" db="EMBL/GenBank/DDBJ databases">
        <authorList>
            <person name="Li C."/>
            <person name="Zhao J."/>
        </authorList>
    </citation>
    <scope>NUCLEOTIDE SEQUENCE [LARGE SCALE GENOMIC DNA]</scope>
    <source>
        <strain evidence="1 2">NEAU-DD11</strain>
    </source>
</reference>
<dbReference type="AlphaFoldDB" id="A0A7X3FYV6"/>
<proteinExistence type="predicted"/>
<name>A0A7X3FYV6_9BURK</name>
<comment type="caution">
    <text evidence="1">The sequence shown here is derived from an EMBL/GenBank/DDBJ whole genome shotgun (WGS) entry which is preliminary data.</text>
</comment>
<dbReference type="Proteomes" id="UP000443353">
    <property type="component" value="Unassembled WGS sequence"/>
</dbReference>
<gene>
    <name evidence="1" type="ORF">GPY61_10945</name>
</gene>